<name>A0A933KXD4_9HYPH</name>
<proteinExistence type="predicted"/>
<comment type="caution">
    <text evidence="8">The sequence shown here is derived from an EMBL/GenBank/DDBJ whole genome shotgun (WGS) entry which is preliminary data.</text>
</comment>
<keyword evidence="5" id="KW-0333">Golgi apparatus</keyword>
<dbReference type="AlphaFoldDB" id="A0A933KXD4"/>
<dbReference type="GO" id="GO:0016020">
    <property type="term" value="C:membrane"/>
    <property type="evidence" value="ECO:0007669"/>
    <property type="project" value="InterPro"/>
</dbReference>
<keyword evidence="4" id="KW-1133">Transmembrane helix</keyword>
<evidence type="ECO:0000313" key="9">
    <source>
        <dbReference type="Proteomes" id="UP000782610"/>
    </source>
</evidence>
<keyword evidence="6" id="KW-0472">Membrane</keyword>
<keyword evidence="3" id="KW-0812">Transmembrane</keyword>
<evidence type="ECO:0000256" key="3">
    <source>
        <dbReference type="ARBA" id="ARBA00022692"/>
    </source>
</evidence>
<evidence type="ECO:0000256" key="4">
    <source>
        <dbReference type="ARBA" id="ARBA00022989"/>
    </source>
</evidence>
<evidence type="ECO:0000256" key="1">
    <source>
        <dbReference type="ARBA" id="ARBA00004323"/>
    </source>
</evidence>
<dbReference type="EMBL" id="JACRAF010000004">
    <property type="protein sequence ID" value="MBI4920369.1"/>
    <property type="molecule type" value="Genomic_DNA"/>
</dbReference>
<gene>
    <name evidence="8" type="ORF">HY834_01350</name>
</gene>
<dbReference type="Pfam" id="PF03567">
    <property type="entry name" value="Sulfotransfer_2"/>
    <property type="match status" value="1"/>
</dbReference>
<dbReference type="PANTHER" id="PTHR12137:SF54">
    <property type="entry name" value="CARBOHYDRATE SULFOTRANSFERASE"/>
    <property type="match status" value="1"/>
</dbReference>
<dbReference type="InterPro" id="IPR027417">
    <property type="entry name" value="P-loop_NTPase"/>
</dbReference>
<organism evidence="8 9">
    <name type="scientific">Devosia nanyangense</name>
    <dbReference type="NCBI Taxonomy" id="1228055"/>
    <lineage>
        <taxon>Bacteria</taxon>
        <taxon>Pseudomonadati</taxon>
        <taxon>Pseudomonadota</taxon>
        <taxon>Alphaproteobacteria</taxon>
        <taxon>Hyphomicrobiales</taxon>
        <taxon>Devosiaceae</taxon>
        <taxon>Devosia</taxon>
    </lineage>
</organism>
<dbReference type="SUPFAM" id="SSF52540">
    <property type="entry name" value="P-loop containing nucleoside triphosphate hydrolases"/>
    <property type="match status" value="1"/>
</dbReference>
<comment type="subcellular location">
    <subcellularLocation>
        <location evidence="1">Golgi apparatus membrane</location>
        <topology evidence="1">Single-pass type II membrane protein</topology>
    </subcellularLocation>
</comment>
<evidence type="ECO:0000256" key="7">
    <source>
        <dbReference type="ARBA" id="ARBA00023180"/>
    </source>
</evidence>
<dbReference type="Proteomes" id="UP000782610">
    <property type="component" value="Unassembled WGS sequence"/>
</dbReference>
<dbReference type="PANTHER" id="PTHR12137">
    <property type="entry name" value="CARBOHYDRATE SULFOTRANSFERASE"/>
    <property type="match status" value="1"/>
</dbReference>
<protein>
    <submittedName>
        <fullName evidence="8">Sulfotransferase family 2 domain-containing protein</fullName>
    </submittedName>
</protein>
<reference evidence="8" key="1">
    <citation type="submission" date="2020-07" db="EMBL/GenBank/DDBJ databases">
        <title>Huge and variable diversity of episymbiotic CPR bacteria and DPANN archaea in groundwater ecosystems.</title>
        <authorList>
            <person name="He C.Y."/>
            <person name="Keren R."/>
            <person name="Whittaker M."/>
            <person name="Farag I.F."/>
            <person name="Doudna J."/>
            <person name="Cate J.H.D."/>
            <person name="Banfield J.F."/>
        </authorList>
    </citation>
    <scope>NUCLEOTIDE SEQUENCE</scope>
    <source>
        <strain evidence="8">NC_groundwater_1586_Pr3_B-0.1um_66_15</strain>
    </source>
</reference>
<dbReference type="GO" id="GO:0016051">
    <property type="term" value="P:carbohydrate biosynthetic process"/>
    <property type="evidence" value="ECO:0007669"/>
    <property type="project" value="InterPro"/>
</dbReference>
<dbReference type="InterPro" id="IPR018011">
    <property type="entry name" value="Carb_sulfotrans_8-10"/>
</dbReference>
<dbReference type="InterPro" id="IPR005331">
    <property type="entry name" value="Sulfotransferase"/>
</dbReference>
<dbReference type="GO" id="GO:0008146">
    <property type="term" value="F:sulfotransferase activity"/>
    <property type="evidence" value="ECO:0007669"/>
    <property type="project" value="InterPro"/>
</dbReference>
<evidence type="ECO:0000256" key="6">
    <source>
        <dbReference type="ARBA" id="ARBA00023136"/>
    </source>
</evidence>
<keyword evidence="2" id="KW-0808">Transferase</keyword>
<keyword evidence="7" id="KW-0325">Glycoprotein</keyword>
<accession>A0A933KXD4</accession>
<evidence type="ECO:0000256" key="5">
    <source>
        <dbReference type="ARBA" id="ARBA00023034"/>
    </source>
</evidence>
<sequence>MLRLVDQPRPFVWWAMQPFSRRYRTQYAARALPDWQRIVLRRAVFVPELKLLYVINAKAASSSLRDMMFVLGGGSREAGPGRGLVFPTPRWPEIVAALDDPAVYKFTVGRHPVTRAVSAFTNLFVDRRNGFEWRHIPYLRKTGLVFGDASSANFDRFLDYVEEVIAESELFCDAHLRLQTNNTGARHIRYNRIGHYESLLADVRRIMVEAGVSGFSDAALGWVNRSGEGMGGLEATPAQIRRIERIYAEDFERFGYAQS</sequence>
<evidence type="ECO:0000256" key="2">
    <source>
        <dbReference type="ARBA" id="ARBA00022679"/>
    </source>
</evidence>
<evidence type="ECO:0000313" key="8">
    <source>
        <dbReference type="EMBL" id="MBI4920369.1"/>
    </source>
</evidence>